<protein>
    <submittedName>
        <fullName evidence="1">Uncharacterized protein</fullName>
    </submittedName>
</protein>
<name>A0AAW1HET4_POPJA</name>
<gene>
    <name evidence="1" type="ORF">QE152_g40983</name>
</gene>
<dbReference type="EMBL" id="JASPKY010001753">
    <property type="protein sequence ID" value="KAK9674619.1"/>
    <property type="molecule type" value="Genomic_DNA"/>
</dbReference>
<reference evidence="1 2" key="1">
    <citation type="journal article" date="2024" name="BMC Genomics">
        <title>De novo assembly and annotation of Popillia japonica's genome with initial clues to its potential as an invasive pest.</title>
        <authorList>
            <person name="Cucini C."/>
            <person name="Boschi S."/>
            <person name="Funari R."/>
            <person name="Cardaioli E."/>
            <person name="Iannotti N."/>
            <person name="Marturano G."/>
            <person name="Paoli F."/>
            <person name="Bruttini M."/>
            <person name="Carapelli A."/>
            <person name="Frati F."/>
            <person name="Nardi F."/>
        </authorList>
    </citation>
    <scope>NUCLEOTIDE SEQUENCE [LARGE SCALE GENOMIC DNA]</scope>
    <source>
        <strain evidence="1">DMR45628</strain>
    </source>
</reference>
<dbReference type="Proteomes" id="UP001458880">
    <property type="component" value="Unassembled WGS sequence"/>
</dbReference>
<evidence type="ECO:0000313" key="1">
    <source>
        <dbReference type="EMBL" id="KAK9674619.1"/>
    </source>
</evidence>
<keyword evidence="2" id="KW-1185">Reference proteome</keyword>
<sequence length="117" mass="13362">MTYKLTENMKFNHAFSKFEENAGLPWLHSFLRRNSEQAVLKAEGFSRHRMLGMNKVAVNSYFHLLHEIMKEHDLCNKLASIYNVNEIGLQLNVKPSIDIAEKGSTAVSAAMPKAQRQ</sequence>
<dbReference type="AlphaFoldDB" id="A0AAW1HET4"/>
<comment type="caution">
    <text evidence="1">The sequence shown here is derived from an EMBL/GenBank/DDBJ whole genome shotgun (WGS) entry which is preliminary data.</text>
</comment>
<evidence type="ECO:0000313" key="2">
    <source>
        <dbReference type="Proteomes" id="UP001458880"/>
    </source>
</evidence>
<organism evidence="1 2">
    <name type="scientific">Popillia japonica</name>
    <name type="common">Japanese beetle</name>
    <dbReference type="NCBI Taxonomy" id="7064"/>
    <lineage>
        <taxon>Eukaryota</taxon>
        <taxon>Metazoa</taxon>
        <taxon>Ecdysozoa</taxon>
        <taxon>Arthropoda</taxon>
        <taxon>Hexapoda</taxon>
        <taxon>Insecta</taxon>
        <taxon>Pterygota</taxon>
        <taxon>Neoptera</taxon>
        <taxon>Endopterygota</taxon>
        <taxon>Coleoptera</taxon>
        <taxon>Polyphaga</taxon>
        <taxon>Scarabaeiformia</taxon>
        <taxon>Scarabaeidae</taxon>
        <taxon>Rutelinae</taxon>
        <taxon>Popillia</taxon>
    </lineage>
</organism>
<proteinExistence type="predicted"/>
<accession>A0AAW1HET4</accession>